<dbReference type="SUPFAM" id="SSF49329">
    <property type="entry name" value="Cu,Zn superoxide dismutase-like"/>
    <property type="match status" value="1"/>
</dbReference>
<dbReference type="AlphaFoldDB" id="A0A9W8DLN1"/>
<accession>A0A9W8DLN1</accession>
<proteinExistence type="predicted"/>
<name>A0A9W8DLN1_9FUNG</name>
<protein>
    <recommendedName>
        <fullName evidence="3">Superoxide dismutase copper/zinc binding domain-containing protein</fullName>
    </recommendedName>
</protein>
<dbReference type="OrthoDB" id="159229at2759"/>
<keyword evidence="5" id="KW-1185">Reference proteome</keyword>
<dbReference type="InterPro" id="IPR036423">
    <property type="entry name" value="SOD-like_Cu/Zn_dom_sf"/>
</dbReference>
<feature type="signal peptide" evidence="2">
    <location>
        <begin position="1"/>
        <end position="20"/>
    </location>
</feature>
<evidence type="ECO:0000313" key="5">
    <source>
        <dbReference type="Proteomes" id="UP001150569"/>
    </source>
</evidence>
<dbReference type="EMBL" id="JANBPT010001621">
    <property type="protein sequence ID" value="KAJ1906246.1"/>
    <property type="molecule type" value="Genomic_DNA"/>
</dbReference>
<dbReference type="GO" id="GO:0006801">
    <property type="term" value="P:superoxide metabolic process"/>
    <property type="evidence" value="ECO:0007669"/>
    <property type="project" value="InterPro"/>
</dbReference>
<sequence>MKLFATALLILAGVLAAAAAQDDIDATATRDIFEDSAPSSDPNALIGTIGAPFTNDSGVQGVITFSPESGGPGQINTMTISVEIHRGLKKGFGFPWSIRQNLVGPKGECSRTGDTLDPYGVHTTANYACQKGNPNAFQATCALGDLSSKFGNLNITEENGSFSGKFSDPSLVLTGANAVVNRSLVIHQPGGKGILACANIRSLSMEDSAAVSGATAHTILLHGSLASFLPAVLFVGFALGSA</sequence>
<dbReference type="GO" id="GO:0046872">
    <property type="term" value="F:metal ion binding"/>
    <property type="evidence" value="ECO:0007669"/>
    <property type="project" value="InterPro"/>
</dbReference>
<comment type="caution">
    <text evidence="4">The sequence shown here is derived from an EMBL/GenBank/DDBJ whole genome shotgun (WGS) entry which is preliminary data.</text>
</comment>
<dbReference type="PANTHER" id="PTHR20910:SF1">
    <property type="entry name" value="SUPEROXIDE DISMUTASE COPPER_ZINC BINDING DOMAIN-CONTAINING PROTEIN"/>
    <property type="match status" value="1"/>
</dbReference>
<keyword evidence="1" id="KW-0472">Membrane</keyword>
<dbReference type="Gene3D" id="2.60.40.200">
    <property type="entry name" value="Superoxide dismutase, copper/zinc binding domain"/>
    <property type="match status" value="1"/>
</dbReference>
<feature type="transmembrane region" description="Helical" evidence="1">
    <location>
        <begin position="219"/>
        <end position="239"/>
    </location>
</feature>
<keyword evidence="1" id="KW-1133">Transmembrane helix</keyword>
<dbReference type="InterPro" id="IPR053257">
    <property type="entry name" value="Cu-only_SOD"/>
</dbReference>
<evidence type="ECO:0000256" key="2">
    <source>
        <dbReference type="SAM" id="SignalP"/>
    </source>
</evidence>
<organism evidence="4 5">
    <name type="scientific">Tieghemiomyces parasiticus</name>
    <dbReference type="NCBI Taxonomy" id="78921"/>
    <lineage>
        <taxon>Eukaryota</taxon>
        <taxon>Fungi</taxon>
        <taxon>Fungi incertae sedis</taxon>
        <taxon>Zoopagomycota</taxon>
        <taxon>Kickxellomycotina</taxon>
        <taxon>Dimargaritomycetes</taxon>
        <taxon>Dimargaritales</taxon>
        <taxon>Dimargaritaceae</taxon>
        <taxon>Tieghemiomyces</taxon>
    </lineage>
</organism>
<feature type="domain" description="Superoxide dismutase copper/zinc binding" evidence="3">
    <location>
        <begin position="59"/>
        <end position="188"/>
    </location>
</feature>
<dbReference type="PANTHER" id="PTHR20910">
    <property type="entry name" value="AGAP001623-PA"/>
    <property type="match status" value="1"/>
</dbReference>
<dbReference type="InterPro" id="IPR001424">
    <property type="entry name" value="SOD_Cu_Zn_dom"/>
</dbReference>
<evidence type="ECO:0000313" key="4">
    <source>
        <dbReference type="EMBL" id="KAJ1906246.1"/>
    </source>
</evidence>
<keyword evidence="1" id="KW-0812">Transmembrane</keyword>
<keyword evidence="2" id="KW-0732">Signal</keyword>
<dbReference type="Proteomes" id="UP001150569">
    <property type="component" value="Unassembled WGS sequence"/>
</dbReference>
<feature type="chain" id="PRO_5040845905" description="Superoxide dismutase copper/zinc binding domain-containing protein" evidence="2">
    <location>
        <begin position="21"/>
        <end position="242"/>
    </location>
</feature>
<reference evidence="4" key="1">
    <citation type="submission" date="2022-07" db="EMBL/GenBank/DDBJ databases">
        <title>Phylogenomic reconstructions and comparative analyses of Kickxellomycotina fungi.</title>
        <authorList>
            <person name="Reynolds N.K."/>
            <person name="Stajich J.E."/>
            <person name="Barry K."/>
            <person name="Grigoriev I.V."/>
            <person name="Crous P."/>
            <person name="Smith M.E."/>
        </authorList>
    </citation>
    <scope>NUCLEOTIDE SEQUENCE</scope>
    <source>
        <strain evidence="4">RSA 861</strain>
    </source>
</reference>
<evidence type="ECO:0000259" key="3">
    <source>
        <dbReference type="Pfam" id="PF00080"/>
    </source>
</evidence>
<dbReference type="Pfam" id="PF00080">
    <property type="entry name" value="Sod_Cu"/>
    <property type="match status" value="1"/>
</dbReference>
<gene>
    <name evidence="4" type="ORF">IWQ60_012129</name>
</gene>
<evidence type="ECO:0000256" key="1">
    <source>
        <dbReference type="SAM" id="Phobius"/>
    </source>
</evidence>